<accession>A0A1B6NP31</accession>
<comment type="caution">
    <text evidence="2">The sequence shown here is derived from an EMBL/GenBank/DDBJ whole genome shotgun (WGS) entry which is preliminary data.</text>
</comment>
<dbReference type="SUPFAM" id="SSF55961">
    <property type="entry name" value="Bet v1-like"/>
    <property type="match status" value="1"/>
</dbReference>
<dbReference type="InterPro" id="IPR044996">
    <property type="entry name" value="COQ10-like"/>
</dbReference>
<evidence type="ECO:0000259" key="1">
    <source>
        <dbReference type="Pfam" id="PF03364"/>
    </source>
</evidence>
<dbReference type="GO" id="GO:0045333">
    <property type="term" value="P:cellular respiration"/>
    <property type="evidence" value="ECO:0007669"/>
    <property type="project" value="InterPro"/>
</dbReference>
<dbReference type="CDD" id="cd07813">
    <property type="entry name" value="COQ10p_like"/>
    <property type="match status" value="1"/>
</dbReference>
<dbReference type="GO" id="GO:0048039">
    <property type="term" value="F:ubiquinone binding"/>
    <property type="evidence" value="ECO:0007669"/>
    <property type="project" value="InterPro"/>
</dbReference>
<sequence>MLAIILIVQRNVFSCHCYLILGLLVQNRIQAIQNFCDTMPPRVLIVVGSMPSIHRSALVAHSAEAMFNLVNDVASYPEFLPGCTDSRILDTSAQSMKASLLVAKAGIKQWFTTHNVLEPGKSIQMQLVDGPFRSLTGGWTFSALSEEACKIELNLEFEFSNKLAEMAFGKVFNSLATSMVTAFTDRARSVYA</sequence>
<proteinExistence type="predicted"/>
<dbReference type="Pfam" id="PF03364">
    <property type="entry name" value="Polyketide_cyc"/>
    <property type="match status" value="1"/>
</dbReference>
<dbReference type="AlphaFoldDB" id="A0A1B6NP31"/>
<dbReference type="EMBL" id="AYSL01001984">
    <property type="protein sequence ID" value="KTF05124.1"/>
    <property type="molecule type" value="Genomic_DNA"/>
</dbReference>
<gene>
    <name evidence="2" type="ORF">MGSAQ_003380</name>
</gene>
<dbReference type="PANTHER" id="PTHR12901:SF10">
    <property type="entry name" value="COENZYME Q-BINDING PROTEIN COQ10, MITOCHONDRIAL"/>
    <property type="match status" value="1"/>
</dbReference>
<dbReference type="InterPro" id="IPR005031">
    <property type="entry name" value="COQ10_START"/>
</dbReference>
<name>A0A1B6NP31_9ZZZZ</name>
<dbReference type="InterPro" id="IPR023393">
    <property type="entry name" value="START-like_dom_sf"/>
</dbReference>
<evidence type="ECO:0000313" key="2">
    <source>
        <dbReference type="EMBL" id="KTF05124.1"/>
    </source>
</evidence>
<feature type="domain" description="Coenzyme Q-binding protein COQ10 START" evidence="1">
    <location>
        <begin position="59"/>
        <end position="184"/>
    </location>
</feature>
<dbReference type="PANTHER" id="PTHR12901">
    <property type="entry name" value="SPERM PROTEIN HOMOLOG"/>
    <property type="match status" value="1"/>
</dbReference>
<reference evidence="2" key="1">
    <citation type="submission" date="2013-11" db="EMBL/GenBank/DDBJ databases">
        <title>Microbial diversity, functional groups and degradation webs in Northern and Southern Mediterranean and Red Sea marine crude oil polluted sites.</title>
        <authorList>
            <person name="Daffonchio D."/>
            <person name="Mapelli F."/>
            <person name="Ferrer M."/>
            <person name="Richter M."/>
            <person name="Cherif A."/>
            <person name="Malkawi H.I."/>
            <person name="Yakimov M.M."/>
            <person name="Abdel-Fattah Y.R."/>
            <person name="Blaghen M."/>
            <person name="Golyshin P.N."/>
            <person name="Kalogerakis N."/>
            <person name="Boon N."/>
            <person name="Magagnini M."/>
            <person name="Fava F."/>
        </authorList>
    </citation>
    <scope>NUCLEOTIDE SEQUENCE</scope>
</reference>
<organism evidence="2">
    <name type="scientific">marine sediment metagenome</name>
    <dbReference type="NCBI Taxonomy" id="412755"/>
    <lineage>
        <taxon>unclassified sequences</taxon>
        <taxon>metagenomes</taxon>
        <taxon>ecological metagenomes</taxon>
    </lineage>
</organism>
<dbReference type="Gene3D" id="3.30.530.20">
    <property type="match status" value="1"/>
</dbReference>
<protein>
    <submittedName>
        <fullName evidence="2">Cyclase/dehydrase</fullName>
    </submittedName>
</protein>